<evidence type="ECO:0000313" key="3">
    <source>
        <dbReference type="Proteomes" id="UP000325313"/>
    </source>
</evidence>
<dbReference type="InterPro" id="IPR036397">
    <property type="entry name" value="RNaseH_sf"/>
</dbReference>
<dbReference type="Gene3D" id="3.30.420.10">
    <property type="entry name" value="Ribonuclease H-like superfamily/Ribonuclease H"/>
    <property type="match status" value="1"/>
</dbReference>
<gene>
    <name evidence="2" type="ORF">PGTUg99_037369</name>
</gene>
<name>A0A5B0SMP9_PUCGR</name>
<dbReference type="AlphaFoldDB" id="A0A5B0SMP9"/>
<evidence type="ECO:0000313" key="2">
    <source>
        <dbReference type="EMBL" id="KAA1139212.1"/>
    </source>
</evidence>
<dbReference type="PANTHER" id="PTHR46177:SF1">
    <property type="entry name" value="INTEGRASE CATALYTIC DOMAIN-CONTAINING PROTEIN"/>
    <property type="match status" value="1"/>
</dbReference>
<organism evidence="2 3">
    <name type="scientific">Puccinia graminis f. sp. tritici</name>
    <dbReference type="NCBI Taxonomy" id="56615"/>
    <lineage>
        <taxon>Eukaryota</taxon>
        <taxon>Fungi</taxon>
        <taxon>Dikarya</taxon>
        <taxon>Basidiomycota</taxon>
        <taxon>Pucciniomycotina</taxon>
        <taxon>Pucciniomycetes</taxon>
        <taxon>Pucciniales</taxon>
        <taxon>Pucciniaceae</taxon>
        <taxon>Puccinia</taxon>
    </lineage>
</organism>
<dbReference type="Proteomes" id="UP000325313">
    <property type="component" value="Unassembled WGS sequence"/>
</dbReference>
<sequence>MVYNVLKEVNPDGMAARLHHACVHCVYRTHGPNHIWACDGHNKLKKYGICVYGFIDVWSRKILGMFVHVTNNDQHHIGVYFLDLALKIGGIPQKVTSDFGSETGTMGTYQSRFSNQFAGVNAEEAKKQMHFTKSTHNQKIEALWSQMMKQHNQSIIDNIKHAIMIGSYDPNDELQNVDIWVDIYNHSKRRLDHQTALPTGCSADFCYSTPESKGTTDQLVKIPGKHIKSILKANFPDRIAMFEHTPKWFHAVASKVLHLIGIDFTEILVGNIWTVFEQILPLVEDQVDWLAYSSDSPASSYLSDSSA</sequence>
<proteinExistence type="predicted"/>
<evidence type="ECO:0000259" key="1">
    <source>
        <dbReference type="Pfam" id="PF24764"/>
    </source>
</evidence>
<comment type="caution">
    <text evidence="2">The sequence shown here is derived from an EMBL/GenBank/DDBJ whole genome shotgun (WGS) entry which is preliminary data.</text>
</comment>
<accession>A0A5B0SMP9</accession>
<feature type="domain" description="Integrase core" evidence="1">
    <location>
        <begin position="26"/>
        <end position="173"/>
    </location>
</feature>
<dbReference type="InterPro" id="IPR012337">
    <property type="entry name" value="RNaseH-like_sf"/>
</dbReference>
<dbReference type="InterPro" id="IPR058913">
    <property type="entry name" value="Integrase_dom_put"/>
</dbReference>
<dbReference type="Pfam" id="PF24764">
    <property type="entry name" value="rva_4"/>
    <property type="match status" value="1"/>
</dbReference>
<reference evidence="2 3" key="1">
    <citation type="submission" date="2019-05" db="EMBL/GenBank/DDBJ databases">
        <title>Emergence of the Ug99 lineage of the wheat stem rust pathogen through somatic hybridization.</title>
        <authorList>
            <person name="Li F."/>
            <person name="Upadhyaya N.M."/>
            <person name="Sperschneider J."/>
            <person name="Matny O."/>
            <person name="Nguyen-Phuc H."/>
            <person name="Mago R."/>
            <person name="Raley C."/>
            <person name="Miller M.E."/>
            <person name="Silverstein K.A.T."/>
            <person name="Henningsen E."/>
            <person name="Hirsch C.D."/>
            <person name="Visser B."/>
            <person name="Pretorius Z.A."/>
            <person name="Steffenson B.J."/>
            <person name="Schwessinger B."/>
            <person name="Dodds P.N."/>
            <person name="Figueroa M."/>
        </authorList>
    </citation>
    <scope>NUCLEOTIDE SEQUENCE [LARGE SCALE GENOMIC DNA]</scope>
    <source>
        <strain evidence="2 3">Ug99</strain>
    </source>
</reference>
<protein>
    <recommendedName>
        <fullName evidence="1">Integrase core domain-containing protein</fullName>
    </recommendedName>
</protein>
<dbReference type="GO" id="GO:0003676">
    <property type="term" value="F:nucleic acid binding"/>
    <property type="evidence" value="ECO:0007669"/>
    <property type="project" value="InterPro"/>
</dbReference>
<dbReference type="SUPFAM" id="SSF53098">
    <property type="entry name" value="Ribonuclease H-like"/>
    <property type="match status" value="1"/>
</dbReference>
<dbReference type="PANTHER" id="PTHR46177">
    <property type="entry name" value="INTEGRASE CATALYTIC DOMAIN-CONTAINING PROTEIN"/>
    <property type="match status" value="1"/>
</dbReference>
<dbReference type="EMBL" id="VDEP01000001">
    <property type="protein sequence ID" value="KAA1139212.1"/>
    <property type="molecule type" value="Genomic_DNA"/>
</dbReference>